<keyword evidence="2" id="KW-0808">Transferase</keyword>
<comment type="caution">
    <text evidence="2">The sequence shown here is derived from an EMBL/GenBank/DDBJ whole genome shotgun (WGS) entry which is preliminary data.</text>
</comment>
<sequence length="363" mass="41663">MTDFNNVVSQFRINGIVESVSPIGNGLINETLRVSTIGKDTPDYILQRINDAIFTDVELLQHNIELVTSHIRQKLIQQGEQDVDRKCLQFVKTTDGRTYYQDVYGRYWRMSVFIPDSVTKEEVNPDSAFCCGETFGNFEKMLVDLKEPLGEVIPDFHNMELRMRQLQAAVSADVKGRASSVQDIIEELYRNADEMCLAERLYREGVLPKRTCHCDTKVNNMLFDESGKVLCVIDLDTVMPSFIFSDYGDFLRTGANNVAEDSDNYQAVGFKENIFISFTEGYLCSAGSFLTEVETSHLPYAVALFPFMQCSRFLADYLNGDVYFKTKYAEHNLVRSRNQLLLYRDVRKHDQMMADFVQKTLKQ</sequence>
<organism evidence="2 3">
    <name type="scientific">Prevotella vespertina</name>
    <dbReference type="NCBI Taxonomy" id="2608404"/>
    <lineage>
        <taxon>Bacteria</taxon>
        <taxon>Pseudomonadati</taxon>
        <taxon>Bacteroidota</taxon>
        <taxon>Bacteroidia</taxon>
        <taxon>Bacteroidales</taxon>
        <taxon>Prevotellaceae</taxon>
        <taxon>Prevotella</taxon>
    </lineage>
</organism>
<dbReference type="Gene3D" id="3.90.1200.10">
    <property type="match status" value="1"/>
</dbReference>
<dbReference type="SUPFAM" id="SSF56112">
    <property type="entry name" value="Protein kinase-like (PK-like)"/>
    <property type="match status" value="1"/>
</dbReference>
<evidence type="ECO:0000313" key="2">
    <source>
        <dbReference type="EMBL" id="MUL28197.1"/>
    </source>
</evidence>
<dbReference type="GO" id="GO:0016740">
    <property type="term" value="F:transferase activity"/>
    <property type="evidence" value="ECO:0007669"/>
    <property type="project" value="UniProtKB-KW"/>
</dbReference>
<dbReference type="InterPro" id="IPR050249">
    <property type="entry name" value="Pseudomonas-type_ThrB"/>
</dbReference>
<proteinExistence type="predicted"/>
<dbReference type="Pfam" id="PF01636">
    <property type="entry name" value="APH"/>
    <property type="match status" value="1"/>
</dbReference>
<protein>
    <submittedName>
        <fullName evidence="2">Aminoglycoside phosphotransferase family protein</fullName>
    </submittedName>
</protein>
<dbReference type="PANTHER" id="PTHR21064:SF5">
    <property type="entry name" value="SLR1880 PROTEIN"/>
    <property type="match status" value="1"/>
</dbReference>
<dbReference type="InterPro" id="IPR011009">
    <property type="entry name" value="Kinase-like_dom_sf"/>
</dbReference>
<dbReference type="PANTHER" id="PTHR21064">
    <property type="entry name" value="AMINOGLYCOSIDE PHOSPHOTRANSFERASE DOMAIN-CONTAINING PROTEIN-RELATED"/>
    <property type="match status" value="1"/>
</dbReference>
<dbReference type="InterPro" id="IPR002575">
    <property type="entry name" value="Aminoglycoside_PTrfase"/>
</dbReference>
<name>A0A7C9LDY2_9BACT</name>
<feature type="domain" description="Aminoglycoside phosphotransferase" evidence="1">
    <location>
        <begin position="20"/>
        <end position="259"/>
    </location>
</feature>
<keyword evidence="3" id="KW-1185">Reference proteome</keyword>
<accession>A0A7C9LDY2</accession>
<evidence type="ECO:0000313" key="3">
    <source>
        <dbReference type="Proteomes" id="UP000482295"/>
    </source>
</evidence>
<dbReference type="Proteomes" id="UP000482295">
    <property type="component" value="Unassembled WGS sequence"/>
</dbReference>
<dbReference type="AlphaFoldDB" id="A0A7C9LDY2"/>
<dbReference type="RefSeq" id="WP_155716154.1">
    <property type="nucleotide sequence ID" value="NZ_VVIQ01000007.1"/>
</dbReference>
<evidence type="ECO:0000259" key="1">
    <source>
        <dbReference type="Pfam" id="PF01636"/>
    </source>
</evidence>
<reference evidence="2 3" key="1">
    <citation type="submission" date="2019-09" db="EMBL/GenBank/DDBJ databases">
        <title>Prevotella A2879 sp. nov., isolated from an abscess of a patient.</title>
        <authorList>
            <person name="Buhl M."/>
            <person name="Oberhettinger P."/>
        </authorList>
    </citation>
    <scope>NUCLEOTIDE SEQUENCE [LARGE SCALE GENOMIC DNA]</scope>
    <source>
        <strain evidence="2 3">A2879</strain>
    </source>
</reference>
<gene>
    <name evidence="2" type="ORF">F0475_07770</name>
</gene>
<dbReference type="EMBL" id="VVIQ01000007">
    <property type="protein sequence ID" value="MUL28197.1"/>
    <property type="molecule type" value="Genomic_DNA"/>
</dbReference>